<keyword evidence="5" id="KW-1185">Reference proteome</keyword>
<comment type="caution">
    <text evidence="4">The sequence shown here is derived from an EMBL/GenBank/DDBJ whole genome shotgun (WGS) entry which is preliminary data.</text>
</comment>
<keyword evidence="2" id="KW-1133">Transmembrane helix</keyword>
<dbReference type="OrthoDB" id="411029at2759"/>
<protein>
    <submittedName>
        <fullName evidence="4">Uncharacterized protein</fullName>
    </submittedName>
</protein>
<sequence>MARSSTSVVPFTSGPIFAICMISVVYNLNHWSSPTTTRRSISYGKSSPTGQVNKRGNNNNQLLLSLPTVYRPSTMETYLLEHSPQLGFHHVTAEEADSTQQNIGCQMWKNATLTDIYGDLQVFRKELKEYETLLSRFLAKQSIPDVRREMKKFENDTTTALDICQSLNLHPDGLSGIFTASSSLSQLPNGGGYIEPLLPPLRHPEFCFNGGYLMNLGYLIHDFAALCQNHVYSDSRTVFIDMGASLDFHASRQSPAMYIVKTFQQVGIPFDHIYGYEITPKQPNDVYERIPASLKHAYHWYNVGVNASMESEYNPLVSILLEQFTPHDFVVVKLDIDTSFIEVPMVQLILNNKDIADRIDVLYFEHHVLLSDLAPWWGKSRNGSVLESFQLFTQLRELGIAAHYWP</sequence>
<organism evidence="4 5">
    <name type="scientific">Nitzschia inconspicua</name>
    <dbReference type="NCBI Taxonomy" id="303405"/>
    <lineage>
        <taxon>Eukaryota</taxon>
        <taxon>Sar</taxon>
        <taxon>Stramenopiles</taxon>
        <taxon>Ochrophyta</taxon>
        <taxon>Bacillariophyta</taxon>
        <taxon>Bacillariophyceae</taxon>
        <taxon>Bacillariophycidae</taxon>
        <taxon>Bacillariales</taxon>
        <taxon>Bacillariaceae</taxon>
        <taxon>Nitzschia</taxon>
    </lineage>
</organism>
<dbReference type="EMBL" id="JAGRRH010000032">
    <property type="protein sequence ID" value="KAG7339578.1"/>
    <property type="molecule type" value="Genomic_DNA"/>
</dbReference>
<evidence type="ECO:0000313" key="3">
    <source>
        <dbReference type="EMBL" id="KAG7339578.1"/>
    </source>
</evidence>
<gene>
    <name evidence="4" type="ORF">IV203_025082</name>
    <name evidence="3" type="ORF">IV203_025171</name>
</gene>
<keyword evidence="2" id="KW-0812">Transmembrane</keyword>
<reference evidence="4" key="1">
    <citation type="journal article" date="2021" name="Sci. Rep.">
        <title>Diploid genomic architecture of Nitzschia inconspicua, an elite biomass production diatom.</title>
        <authorList>
            <person name="Oliver A."/>
            <person name="Podell S."/>
            <person name="Pinowska A."/>
            <person name="Traller J.C."/>
            <person name="Smith S.R."/>
            <person name="McClure R."/>
            <person name="Beliaev A."/>
            <person name="Bohutskyi P."/>
            <person name="Hill E.A."/>
            <person name="Rabines A."/>
            <person name="Zheng H."/>
            <person name="Allen L.Z."/>
            <person name="Kuo A."/>
            <person name="Grigoriev I.V."/>
            <person name="Allen A.E."/>
            <person name="Hazlebeck D."/>
            <person name="Allen E.E."/>
        </authorList>
    </citation>
    <scope>NUCLEOTIDE SEQUENCE</scope>
    <source>
        <strain evidence="4">Hildebrandi</strain>
    </source>
</reference>
<dbReference type="Proteomes" id="UP000693970">
    <property type="component" value="Unassembled WGS sequence"/>
</dbReference>
<evidence type="ECO:0000313" key="4">
    <source>
        <dbReference type="EMBL" id="KAG7365641.1"/>
    </source>
</evidence>
<proteinExistence type="predicted"/>
<feature type="region of interest" description="Disordered" evidence="1">
    <location>
        <begin position="35"/>
        <end position="59"/>
    </location>
</feature>
<evidence type="ECO:0000313" key="5">
    <source>
        <dbReference type="Proteomes" id="UP000693970"/>
    </source>
</evidence>
<keyword evidence="2" id="KW-0472">Membrane</keyword>
<reference evidence="4" key="2">
    <citation type="submission" date="2021-04" db="EMBL/GenBank/DDBJ databases">
        <authorList>
            <person name="Podell S."/>
        </authorList>
    </citation>
    <scope>NUCLEOTIDE SEQUENCE</scope>
    <source>
        <strain evidence="4">Hildebrandi</strain>
    </source>
</reference>
<dbReference type="AlphaFoldDB" id="A0A9K3LS35"/>
<feature type="transmembrane region" description="Helical" evidence="2">
    <location>
        <begin position="7"/>
        <end position="28"/>
    </location>
</feature>
<evidence type="ECO:0000256" key="2">
    <source>
        <dbReference type="SAM" id="Phobius"/>
    </source>
</evidence>
<dbReference type="EMBL" id="JAGRRH010000008">
    <property type="protein sequence ID" value="KAG7365641.1"/>
    <property type="molecule type" value="Genomic_DNA"/>
</dbReference>
<accession>A0A9K3LS35</accession>
<name>A0A9K3LS35_9STRA</name>
<evidence type="ECO:0000256" key="1">
    <source>
        <dbReference type="SAM" id="MobiDB-lite"/>
    </source>
</evidence>